<dbReference type="EMBL" id="JAWRVG010000077">
    <property type="protein sequence ID" value="KAK4060811.1"/>
    <property type="molecule type" value="Genomic_DNA"/>
</dbReference>
<dbReference type="AlphaFoldDB" id="A0AAE1I5M0"/>
<feature type="compositionally biased region" description="Polar residues" evidence="1">
    <location>
        <begin position="58"/>
        <end position="68"/>
    </location>
</feature>
<dbReference type="GeneID" id="87914573"/>
<feature type="region of interest" description="Disordered" evidence="1">
    <location>
        <begin position="1"/>
        <end position="91"/>
    </location>
</feature>
<comment type="caution">
    <text evidence="2">The sequence shown here is derived from an EMBL/GenBank/DDBJ whole genome shotgun (WGS) entry which is preliminary data.</text>
</comment>
<dbReference type="RefSeq" id="XP_062750458.1">
    <property type="nucleotide sequence ID" value="XM_062894668.1"/>
</dbReference>
<evidence type="ECO:0000313" key="2">
    <source>
        <dbReference type="EMBL" id="KAK4060811.1"/>
    </source>
</evidence>
<protein>
    <submittedName>
        <fullName evidence="2">Uncharacterized protein</fullName>
    </submittedName>
</protein>
<reference evidence="2" key="1">
    <citation type="submission" date="2023-11" db="EMBL/GenBank/DDBJ databases">
        <title>The genome sequences of three competitors of mushroom-forming fungi.</title>
        <authorList>
            <person name="Beijen E."/>
            <person name="Ohm R.A."/>
        </authorList>
    </citation>
    <scope>NUCLEOTIDE SEQUENCE</scope>
    <source>
        <strain evidence="2">CBS 100526</strain>
    </source>
</reference>
<keyword evidence="3" id="KW-1185">Reference proteome</keyword>
<name>A0AAE1I5M0_9HYPO</name>
<feature type="compositionally biased region" description="Low complexity" evidence="1">
    <location>
        <begin position="76"/>
        <end position="91"/>
    </location>
</feature>
<proteinExistence type="predicted"/>
<evidence type="ECO:0000256" key="1">
    <source>
        <dbReference type="SAM" id="MobiDB-lite"/>
    </source>
</evidence>
<dbReference type="Proteomes" id="UP001273209">
    <property type="component" value="Unassembled WGS sequence"/>
</dbReference>
<evidence type="ECO:0000313" key="3">
    <source>
        <dbReference type="Proteomes" id="UP001273209"/>
    </source>
</evidence>
<accession>A0AAE1I5M0</accession>
<gene>
    <name evidence="2" type="ORF">Triagg1_10581</name>
</gene>
<feature type="compositionally biased region" description="Low complexity" evidence="1">
    <location>
        <begin position="35"/>
        <end position="57"/>
    </location>
</feature>
<feature type="compositionally biased region" description="Low complexity" evidence="1">
    <location>
        <begin position="7"/>
        <end position="16"/>
    </location>
</feature>
<sequence length="203" mass="22311">MLDQESRSLSQSSPSQSEEDDEASMLLEPEPQGASSNLPLQSAISSSSSGISTNEISKTSIAATSDTPVPQERETQTVLPTQPTPTPTSQLVHAVENRKVSAVRQKEFACGCCAEEDVSLESAQADDLGRHMDDTHHSLAGPSYMNLSTGAYQQQQPFGYDHPMQYMFNTGTMQPQQQQHNVADWSDPMQWTNFDGEDNKRLM</sequence>
<organism evidence="2 3">
    <name type="scientific">Trichoderma aggressivum f. europaeum</name>
    <dbReference type="NCBI Taxonomy" id="173218"/>
    <lineage>
        <taxon>Eukaryota</taxon>
        <taxon>Fungi</taxon>
        <taxon>Dikarya</taxon>
        <taxon>Ascomycota</taxon>
        <taxon>Pezizomycotina</taxon>
        <taxon>Sordariomycetes</taxon>
        <taxon>Hypocreomycetidae</taxon>
        <taxon>Hypocreales</taxon>
        <taxon>Hypocreaceae</taxon>
        <taxon>Trichoderma</taxon>
    </lineage>
</organism>